<proteinExistence type="predicted"/>
<dbReference type="InterPro" id="IPR005952">
    <property type="entry name" value="Phosphogly_mut1"/>
</dbReference>
<dbReference type="InterPro" id="IPR029033">
    <property type="entry name" value="His_PPase_superfam"/>
</dbReference>
<evidence type="ECO:0000313" key="1">
    <source>
        <dbReference type="EMBL" id="GEK28772.1"/>
    </source>
</evidence>
<gene>
    <name evidence="1" type="ORF">LSI01_10830</name>
</gene>
<dbReference type="PANTHER" id="PTHR11931">
    <property type="entry name" value="PHOSPHOGLYCERATE MUTASE"/>
    <property type="match status" value="1"/>
</dbReference>
<dbReference type="Proteomes" id="UP000321429">
    <property type="component" value="Unassembled WGS sequence"/>
</dbReference>
<dbReference type="Gene3D" id="3.40.50.1240">
    <property type="entry name" value="Phosphoglycerate mutase-like"/>
    <property type="match status" value="1"/>
</dbReference>
<dbReference type="GO" id="GO:0006096">
    <property type="term" value="P:glycolytic process"/>
    <property type="evidence" value="ECO:0007669"/>
    <property type="project" value="InterPro"/>
</dbReference>
<sequence length="68" mass="7599">MNVEDEIAPKLLVGKNIIIAARGNSLRTLSKYIENISDDDIINLEMVTGQPVVYDFDDGVNVLSKEKY</sequence>
<dbReference type="EMBL" id="BJUD01000017">
    <property type="protein sequence ID" value="GEK28772.1"/>
    <property type="molecule type" value="Genomic_DNA"/>
</dbReference>
<protein>
    <submittedName>
        <fullName evidence="1">Uncharacterized protein</fullName>
    </submittedName>
</protein>
<organism evidence="1 2">
    <name type="scientific">Furfurilactobacillus siliginis</name>
    <dbReference type="NCBI Taxonomy" id="348151"/>
    <lineage>
        <taxon>Bacteria</taxon>
        <taxon>Bacillati</taxon>
        <taxon>Bacillota</taxon>
        <taxon>Bacilli</taxon>
        <taxon>Lactobacillales</taxon>
        <taxon>Lactobacillaceae</taxon>
        <taxon>Furfurilactobacillus</taxon>
    </lineage>
</organism>
<dbReference type="GO" id="GO:0016868">
    <property type="term" value="F:intramolecular phosphotransferase activity"/>
    <property type="evidence" value="ECO:0007669"/>
    <property type="project" value="InterPro"/>
</dbReference>
<evidence type="ECO:0000313" key="2">
    <source>
        <dbReference type="Proteomes" id="UP000321429"/>
    </source>
</evidence>
<reference evidence="1 2" key="1">
    <citation type="submission" date="2019-07" db="EMBL/GenBank/DDBJ databases">
        <title>Whole genome shotgun sequence of Lactobacillus siliginis NBRC 101315.</title>
        <authorList>
            <person name="Hosoyama A."/>
            <person name="Uohara A."/>
            <person name="Ohji S."/>
            <person name="Ichikawa N."/>
        </authorList>
    </citation>
    <scope>NUCLEOTIDE SEQUENCE [LARGE SCALE GENOMIC DNA]</scope>
    <source>
        <strain evidence="1 2">NBRC 101315</strain>
    </source>
</reference>
<accession>A0A510VP98</accession>
<dbReference type="SUPFAM" id="SSF53254">
    <property type="entry name" value="Phosphoglycerate mutase-like"/>
    <property type="match status" value="1"/>
</dbReference>
<dbReference type="AlphaFoldDB" id="A0A510VP98"/>
<comment type="caution">
    <text evidence="1">The sequence shown here is derived from an EMBL/GenBank/DDBJ whole genome shotgun (WGS) entry which is preliminary data.</text>
</comment>
<name>A0A510VP98_9LACO</name>